<dbReference type="PANTHER" id="PTHR33798:SF5">
    <property type="entry name" value="FLAVIN REDUCTASE LIKE DOMAIN-CONTAINING PROTEIN"/>
    <property type="match status" value="1"/>
</dbReference>
<keyword evidence="2" id="KW-0285">Flavoprotein</keyword>
<gene>
    <name evidence="6" type="ORF">BJ994_002932</name>
</gene>
<dbReference type="RefSeq" id="WP_167995175.1">
    <property type="nucleotide sequence ID" value="NZ_JAATJL010000001.1"/>
</dbReference>
<dbReference type="InterPro" id="IPR012349">
    <property type="entry name" value="Split_barrel_FMN-bd"/>
</dbReference>
<protein>
    <submittedName>
        <fullName evidence="6">Flavin reductase (DIM6/NTAB) family NADH-FMN oxidoreductase RutF</fullName>
    </submittedName>
</protein>
<dbReference type="InterPro" id="IPR002563">
    <property type="entry name" value="Flavin_Rdtase-like_dom"/>
</dbReference>
<comment type="caution">
    <text evidence="6">The sequence shown here is derived from an EMBL/GenBank/DDBJ whole genome shotgun (WGS) entry which is preliminary data.</text>
</comment>
<evidence type="ECO:0000256" key="3">
    <source>
        <dbReference type="ARBA" id="ARBA00022643"/>
    </source>
</evidence>
<keyword evidence="3" id="KW-0288">FMN</keyword>
<proteinExistence type="inferred from homology"/>
<dbReference type="AlphaFoldDB" id="A0A846RXZ8"/>
<dbReference type="GO" id="GO:0010181">
    <property type="term" value="F:FMN binding"/>
    <property type="evidence" value="ECO:0007669"/>
    <property type="project" value="InterPro"/>
</dbReference>
<evidence type="ECO:0000259" key="5">
    <source>
        <dbReference type="SMART" id="SM00903"/>
    </source>
</evidence>
<evidence type="ECO:0000256" key="2">
    <source>
        <dbReference type="ARBA" id="ARBA00022630"/>
    </source>
</evidence>
<name>A0A846RXZ8_9MICC</name>
<dbReference type="GO" id="GO:0016646">
    <property type="term" value="F:oxidoreductase activity, acting on the CH-NH group of donors, NAD or NADP as acceptor"/>
    <property type="evidence" value="ECO:0007669"/>
    <property type="project" value="UniProtKB-ARBA"/>
</dbReference>
<dbReference type="SUPFAM" id="SSF50475">
    <property type="entry name" value="FMN-binding split barrel"/>
    <property type="match status" value="1"/>
</dbReference>
<reference evidence="6 7" key="1">
    <citation type="submission" date="2020-03" db="EMBL/GenBank/DDBJ databases">
        <title>Sequencing the genomes of 1000 actinobacteria strains.</title>
        <authorList>
            <person name="Klenk H.-P."/>
        </authorList>
    </citation>
    <scope>NUCLEOTIDE SEQUENCE [LARGE SCALE GENOMIC DNA]</scope>
    <source>
        <strain evidence="6 7">DSM 16403</strain>
    </source>
</reference>
<evidence type="ECO:0000313" key="7">
    <source>
        <dbReference type="Proteomes" id="UP000547458"/>
    </source>
</evidence>
<organism evidence="6 7">
    <name type="scientific">Arthrobacter pigmenti</name>
    <dbReference type="NCBI Taxonomy" id="271432"/>
    <lineage>
        <taxon>Bacteria</taxon>
        <taxon>Bacillati</taxon>
        <taxon>Actinomycetota</taxon>
        <taxon>Actinomycetes</taxon>
        <taxon>Micrococcales</taxon>
        <taxon>Micrococcaceae</taxon>
        <taxon>Arthrobacter</taxon>
    </lineage>
</organism>
<dbReference type="Proteomes" id="UP000547458">
    <property type="component" value="Unassembled WGS sequence"/>
</dbReference>
<keyword evidence="7" id="KW-1185">Reference proteome</keyword>
<comment type="cofactor">
    <cofactor evidence="1">
        <name>FMN</name>
        <dbReference type="ChEBI" id="CHEBI:58210"/>
    </cofactor>
</comment>
<dbReference type="SMART" id="SM00903">
    <property type="entry name" value="Flavin_Reduct"/>
    <property type="match status" value="1"/>
</dbReference>
<dbReference type="PANTHER" id="PTHR33798">
    <property type="entry name" value="FLAVOPROTEIN OXYGENASE"/>
    <property type="match status" value="1"/>
</dbReference>
<comment type="similarity">
    <text evidence="4">Belongs to the flavoredoxin family.</text>
</comment>
<dbReference type="EMBL" id="JAATJL010000001">
    <property type="protein sequence ID" value="NJC23856.1"/>
    <property type="molecule type" value="Genomic_DNA"/>
</dbReference>
<evidence type="ECO:0000256" key="4">
    <source>
        <dbReference type="ARBA" id="ARBA00038054"/>
    </source>
</evidence>
<sequence length="204" mass="22884">MRKNFSRHNFSDTQFYRLLTATVVPRPIAWVASRSAEGVDNLAPHSFYTVASVKPPVLQFTSVGCKDTLNNIRETGEFTVNLATERLFEKVNATGTAFGRRVSEFDAVNLTREPSLTIAVPRVKESPVSVECLLNRIIPVGDCFIVLGEVLHAAVDEDALEDNHPLIEKLQPLSRLGRDEWGTAGQIRRISRIRAEEWPGHFRD</sequence>
<dbReference type="Pfam" id="PF01613">
    <property type="entry name" value="Flavin_Reduct"/>
    <property type="match status" value="1"/>
</dbReference>
<accession>A0A846RXZ8</accession>
<feature type="domain" description="Flavin reductase like" evidence="5">
    <location>
        <begin position="21"/>
        <end position="175"/>
    </location>
</feature>
<evidence type="ECO:0000313" key="6">
    <source>
        <dbReference type="EMBL" id="NJC23856.1"/>
    </source>
</evidence>
<dbReference type="Gene3D" id="2.30.110.10">
    <property type="entry name" value="Electron Transport, Fmn-binding Protein, Chain A"/>
    <property type="match status" value="1"/>
</dbReference>
<evidence type="ECO:0000256" key="1">
    <source>
        <dbReference type="ARBA" id="ARBA00001917"/>
    </source>
</evidence>